<name>X1CCD8_9ZZZZ</name>
<accession>X1CCD8</accession>
<dbReference type="Pfam" id="PF00919">
    <property type="entry name" value="UPF0004"/>
    <property type="match status" value="1"/>
</dbReference>
<organism evidence="2">
    <name type="scientific">marine sediment metagenome</name>
    <dbReference type="NCBI Taxonomy" id="412755"/>
    <lineage>
        <taxon>unclassified sequences</taxon>
        <taxon>metagenomes</taxon>
        <taxon>ecological metagenomes</taxon>
    </lineage>
</organism>
<feature type="non-terminal residue" evidence="2">
    <location>
        <position position="46"/>
    </location>
</feature>
<dbReference type="InterPro" id="IPR038135">
    <property type="entry name" value="Methylthiotransferase_N_sf"/>
</dbReference>
<dbReference type="Gene3D" id="3.40.50.12160">
    <property type="entry name" value="Methylthiotransferase, N-terminal domain"/>
    <property type="match status" value="1"/>
</dbReference>
<dbReference type="GO" id="GO:0051539">
    <property type="term" value="F:4 iron, 4 sulfur cluster binding"/>
    <property type="evidence" value="ECO:0007669"/>
    <property type="project" value="UniProtKB-KW"/>
</dbReference>
<proteinExistence type="predicted"/>
<gene>
    <name evidence="2" type="ORF">S01H4_62338</name>
</gene>
<dbReference type="AlphaFoldDB" id="X1CCD8"/>
<evidence type="ECO:0000259" key="1">
    <source>
        <dbReference type="PROSITE" id="PS51449"/>
    </source>
</evidence>
<evidence type="ECO:0000313" key="2">
    <source>
        <dbReference type="EMBL" id="GAH05906.1"/>
    </source>
</evidence>
<dbReference type="InterPro" id="IPR013848">
    <property type="entry name" value="Methylthiotransferase_N"/>
</dbReference>
<protein>
    <recommendedName>
        <fullName evidence="1">MTTase N-terminal domain-containing protein</fullName>
    </recommendedName>
</protein>
<sequence>MVKTGKRSEMIRVALDSLGCKLNQAETELLARQLAAAGYQLVSPVD</sequence>
<dbReference type="PROSITE" id="PS51449">
    <property type="entry name" value="MTTASE_N"/>
    <property type="match status" value="1"/>
</dbReference>
<dbReference type="GO" id="GO:0035596">
    <property type="term" value="F:methylthiotransferase activity"/>
    <property type="evidence" value="ECO:0007669"/>
    <property type="project" value="InterPro"/>
</dbReference>
<comment type="caution">
    <text evidence="2">The sequence shown here is derived from an EMBL/GenBank/DDBJ whole genome shotgun (WGS) entry which is preliminary data.</text>
</comment>
<reference evidence="2" key="1">
    <citation type="journal article" date="2014" name="Front. Microbiol.">
        <title>High frequency of phylogenetically diverse reductive dehalogenase-homologous genes in deep subseafloor sedimentary metagenomes.</title>
        <authorList>
            <person name="Kawai M."/>
            <person name="Futagami T."/>
            <person name="Toyoda A."/>
            <person name="Takaki Y."/>
            <person name="Nishi S."/>
            <person name="Hori S."/>
            <person name="Arai W."/>
            <person name="Tsubouchi T."/>
            <person name="Morono Y."/>
            <person name="Uchiyama I."/>
            <person name="Ito T."/>
            <person name="Fujiyama A."/>
            <person name="Inagaki F."/>
            <person name="Takami H."/>
        </authorList>
    </citation>
    <scope>NUCLEOTIDE SEQUENCE</scope>
    <source>
        <strain evidence="2">Expedition CK06-06</strain>
    </source>
</reference>
<dbReference type="GO" id="GO:0046872">
    <property type="term" value="F:metal ion binding"/>
    <property type="evidence" value="ECO:0007669"/>
    <property type="project" value="UniProtKB-KW"/>
</dbReference>
<dbReference type="EMBL" id="BART01037182">
    <property type="protein sequence ID" value="GAH05906.1"/>
    <property type="molecule type" value="Genomic_DNA"/>
</dbReference>
<feature type="domain" description="MTTase N-terminal" evidence="1">
    <location>
        <begin position="11"/>
        <end position="46"/>
    </location>
</feature>